<dbReference type="EMBL" id="JHAC01000070">
    <property type="protein sequence ID" value="EYB66671.1"/>
    <property type="molecule type" value="Genomic_DNA"/>
</dbReference>
<dbReference type="Gene3D" id="2.60.450.10">
    <property type="entry name" value="Lipopolysaccharide (LPS) transport protein A like domain"/>
    <property type="match status" value="1"/>
</dbReference>
<dbReference type="PATRIC" id="fig|1476583.3.peg.3302"/>
<reference evidence="2 3" key="1">
    <citation type="submission" date="2014-03" db="EMBL/GenBank/DDBJ databases">
        <title>Draft genome sequence of Deinococcus phoenicis 1P10ME.</title>
        <authorList>
            <person name="Stepanov V.G."/>
            <person name="Vaishampayan P."/>
            <person name="Venkateswaran K."/>
            <person name="Fox G.E."/>
        </authorList>
    </citation>
    <scope>NUCLEOTIDE SEQUENCE [LARGE SCALE GENOMIC DNA]</scope>
    <source>
        <strain evidence="2 3">1P10ME</strain>
    </source>
</reference>
<accession>A0A016QL10</accession>
<evidence type="ECO:0000313" key="2">
    <source>
        <dbReference type="EMBL" id="EYB66671.1"/>
    </source>
</evidence>
<evidence type="ECO:0000256" key="1">
    <source>
        <dbReference type="SAM" id="SignalP"/>
    </source>
</evidence>
<organism evidence="2 3">
    <name type="scientific">Deinococcus phoenicis</name>
    <dbReference type="NCBI Taxonomy" id="1476583"/>
    <lineage>
        <taxon>Bacteria</taxon>
        <taxon>Thermotogati</taxon>
        <taxon>Deinococcota</taxon>
        <taxon>Deinococci</taxon>
        <taxon>Deinococcales</taxon>
        <taxon>Deinococcaceae</taxon>
        <taxon>Deinococcus</taxon>
    </lineage>
</organism>
<dbReference type="STRING" id="1476583.DEIPH_ctg079orf0060"/>
<evidence type="ECO:0008006" key="4">
    <source>
        <dbReference type="Google" id="ProtNLM"/>
    </source>
</evidence>
<dbReference type="eggNOG" id="COG1452">
    <property type="taxonomic scope" value="Bacteria"/>
</dbReference>
<feature type="signal peptide" evidence="1">
    <location>
        <begin position="1"/>
        <end position="24"/>
    </location>
</feature>
<dbReference type="AlphaFoldDB" id="A0A016QL10"/>
<feature type="chain" id="PRO_5001488115" description="OstA-like protein" evidence="1">
    <location>
        <begin position="25"/>
        <end position="214"/>
    </location>
</feature>
<name>A0A016QL10_9DEIO</name>
<keyword evidence="3" id="KW-1185">Reference proteome</keyword>
<proteinExistence type="predicted"/>
<comment type="caution">
    <text evidence="2">The sequence shown here is derived from an EMBL/GenBank/DDBJ whole genome shotgun (WGS) entry which is preliminary data.</text>
</comment>
<protein>
    <recommendedName>
        <fullName evidence="4">OstA-like protein</fullName>
    </recommendedName>
</protein>
<dbReference type="Proteomes" id="UP000020492">
    <property type="component" value="Unassembled WGS sequence"/>
</dbReference>
<sequence length="214" mass="22183">MGHMNRFLLSLLATLTLGTGSAVSFGGLNVTPRGPQNLNLETGATDLPQGGTATDATTGLRLSADQMQLAPGERLSAQGATLTTRQGGTLHAQSVTYDLKLGTVTASGDVTYNDARLKNLSAGRVVLHVKTGFVTAQGRVKATAPALSAETLVFDTRTVQVLLSGDARLTLPVKGQQVVAGSRPLLLTFSGNRLLRATAGPDAAAVSRFAPYLR</sequence>
<keyword evidence="1" id="KW-0732">Signal</keyword>
<evidence type="ECO:0000313" key="3">
    <source>
        <dbReference type="Proteomes" id="UP000020492"/>
    </source>
</evidence>
<gene>
    <name evidence="2" type="ORF">DEIPH_ctg079orf0060</name>
</gene>